<sequence>MSIITLMPTAVGQNIYSGSVSFIRFNDDGSFIFQLTQQNKPLVISHPDCEIKHMLLVKKHRTNVKHEKLNRMRNDIRELFLNKAAHNLQISVSVFSCDDGTGYPMVDNIMFGRQRK</sequence>
<protein>
    <submittedName>
        <fullName evidence="1">Uncharacterized protein</fullName>
    </submittedName>
</protein>
<dbReference type="EMBL" id="CP059735">
    <property type="protein sequence ID" value="WDD98252.1"/>
    <property type="molecule type" value="Genomic_DNA"/>
</dbReference>
<dbReference type="AlphaFoldDB" id="A0AAE9YRN8"/>
<reference evidence="1 2" key="1">
    <citation type="journal article" date="2015" name="Genome Announc.">
        <title>Draft Genome Sequences of Marine Isolates of Thalassomonas viridans and Thalassomonas actiniarum.</title>
        <authorList>
            <person name="Olonade I."/>
            <person name="van Zyl L.J."/>
            <person name="Trindade M."/>
        </authorList>
    </citation>
    <scope>NUCLEOTIDE SEQUENCE [LARGE SCALE GENOMIC DNA]</scope>
    <source>
        <strain evidence="1 2">A5K-106</strain>
    </source>
</reference>
<dbReference type="RefSeq" id="WP_152646800.1">
    <property type="nucleotide sequence ID" value="NZ_CP059735.1"/>
</dbReference>
<reference evidence="1 2" key="2">
    <citation type="journal article" date="2022" name="Mar. Drugs">
        <title>Bioassay-Guided Fractionation Leads to the Detection of Cholic Acid Generated by the Rare Thalassomonas sp.</title>
        <authorList>
            <person name="Pheiffer F."/>
            <person name="Schneider Y.K."/>
            <person name="Hansen E.H."/>
            <person name="Andersen J.H."/>
            <person name="Isaksson J."/>
            <person name="Busche T."/>
            <person name="R C."/>
            <person name="Kalinowski J."/>
            <person name="Zyl L.V."/>
            <person name="Trindade M."/>
        </authorList>
    </citation>
    <scope>NUCLEOTIDE SEQUENCE [LARGE SCALE GENOMIC DNA]</scope>
    <source>
        <strain evidence="1 2">A5K-106</strain>
    </source>
</reference>
<organism evidence="1 2">
    <name type="scientific">Thalassomonas actiniarum</name>
    <dbReference type="NCBI Taxonomy" id="485447"/>
    <lineage>
        <taxon>Bacteria</taxon>
        <taxon>Pseudomonadati</taxon>
        <taxon>Pseudomonadota</taxon>
        <taxon>Gammaproteobacteria</taxon>
        <taxon>Alteromonadales</taxon>
        <taxon>Colwelliaceae</taxon>
        <taxon>Thalassomonas</taxon>
    </lineage>
</organism>
<gene>
    <name evidence="1" type="ORF">SG35_023715</name>
</gene>
<dbReference type="KEGG" id="tact:SG35_023715"/>
<keyword evidence="2" id="KW-1185">Reference proteome</keyword>
<evidence type="ECO:0000313" key="2">
    <source>
        <dbReference type="Proteomes" id="UP000032568"/>
    </source>
</evidence>
<accession>A0AAE9YRN8</accession>
<dbReference type="Proteomes" id="UP000032568">
    <property type="component" value="Chromosome"/>
</dbReference>
<proteinExistence type="predicted"/>
<evidence type="ECO:0000313" key="1">
    <source>
        <dbReference type="EMBL" id="WDD98252.1"/>
    </source>
</evidence>
<name>A0AAE9YRN8_9GAMM</name>